<accession>A0AAD9TH55</accession>
<dbReference type="Proteomes" id="UP001280121">
    <property type="component" value="Unassembled WGS sequence"/>
</dbReference>
<dbReference type="PANTHER" id="PTHR33673:SF36">
    <property type="entry name" value="MYB-LIKE PROTEIN Q"/>
    <property type="match status" value="1"/>
</dbReference>
<feature type="compositionally biased region" description="Basic and acidic residues" evidence="1">
    <location>
        <begin position="346"/>
        <end position="361"/>
    </location>
</feature>
<dbReference type="EMBL" id="JANJYI010000009">
    <property type="protein sequence ID" value="KAK2636050.1"/>
    <property type="molecule type" value="Genomic_DNA"/>
</dbReference>
<feature type="compositionally biased region" description="Polar residues" evidence="1">
    <location>
        <begin position="173"/>
        <end position="191"/>
    </location>
</feature>
<evidence type="ECO:0000313" key="3">
    <source>
        <dbReference type="Proteomes" id="UP001280121"/>
    </source>
</evidence>
<dbReference type="AlphaFoldDB" id="A0AAD9TH55"/>
<feature type="region of interest" description="Disordered" evidence="1">
    <location>
        <begin position="147"/>
        <end position="204"/>
    </location>
</feature>
<feature type="compositionally biased region" description="Low complexity" evidence="1">
    <location>
        <begin position="149"/>
        <end position="159"/>
    </location>
</feature>
<feature type="non-terminal residue" evidence="2">
    <location>
        <position position="533"/>
    </location>
</feature>
<reference evidence="2" key="1">
    <citation type="journal article" date="2023" name="Plant J.">
        <title>Genome sequences and population genomics provide insights into the demographic history, inbreeding, and mutation load of two 'living fossil' tree species of Dipteronia.</title>
        <authorList>
            <person name="Feng Y."/>
            <person name="Comes H.P."/>
            <person name="Chen J."/>
            <person name="Zhu S."/>
            <person name="Lu R."/>
            <person name="Zhang X."/>
            <person name="Li P."/>
            <person name="Qiu J."/>
            <person name="Olsen K.M."/>
            <person name="Qiu Y."/>
        </authorList>
    </citation>
    <scope>NUCLEOTIDE SEQUENCE</scope>
    <source>
        <strain evidence="2">KIB01</strain>
    </source>
</reference>
<evidence type="ECO:0000256" key="1">
    <source>
        <dbReference type="SAM" id="MobiDB-lite"/>
    </source>
</evidence>
<keyword evidence="3" id="KW-1185">Reference proteome</keyword>
<proteinExistence type="predicted"/>
<gene>
    <name evidence="2" type="ORF">Ddye_030842</name>
</gene>
<name>A0AAD9TH55_9ROSI</name>
<dbReference type="PANTHER" id="PTHR33673">
    <property type="entry name" value="SUPPRESSOR SRP40-LIKE PROTEIN"/>
    <property type="match status" value="1"/>
</dbReference>
<protein>
    <submittedName>
        <fullName evidence="2">Uncharacterized protein</fullName>
    </submittedName>
</protein>
<feature type="region of interest" description="Disordered" evidence="1">
    <location>
        <begin position="315"/>
        <end position="372"/>
    </location>
</feature>
<organism evidence="2 3">
    <name type="scientific">Dipteronia dyeriana</name>
    <dbReference type="NCBI Taxonomy" id="168575"/>
    <lineage>
        <taxon>Eukaryota</taxon>
        <taxon>Viridiplantae</taxon>
        <taxon>Streptophyta</taxon>
        <taxon>Embryophyta</taxon>
        <taxon>Tracheophyta</taxon>
        <taxon>Spermatophyta</taxon>
        <taxon>Magnoliopsida</taxon>
        <taxon>eudicotyledons</taxon>
        <taxon>Gunneridae</taxon>
        <taxon>Pentapetalae</taxon>
        <taxon>rosids</taxon>
        <taxon>malvids</taxon>
        <taxon>Sapindales</taxon>
        <taxon>Sapindaceae</taxon>
        <taxon>Hippocastanoideae</taxon>
        <taxon>Acereae</taxon>
        <taxon>Dipteronia</taxon>
    </lineage>
</organism>
<comment type="caution">
    <text evidence="2">The sequence shown here is derived from an EMBL/GenBank/DDBJ whole genome shotgun (WGS) entry which is preliminary data.</text>
</comment>
<evidence type="ECO:0000313" key="2">
    <source>
        <dbReference type="EMBL" id="KAK2636050.1"/>
    </source>
</evidence>
<sequence>QISVKNTDFDFTLPQFLTHFYVFPVKRGGIDRRCSFRRVDFIRTSNMGPEDSNPWDINFSEDNKHPIIFTEPSGSEHLETYPEVTARIGSSDFFDINPEVIVEGTGGHEHSEIHSSLFNVIDSNEHMVMHPNNPFYESSLFSPTKKLRSISSPSSSVSSEDLFQVDTKGHSMSRLSTSSSFKAEEGTTQPASKDDKNVVFSSNPFNSSELNNASQLPTLTCQVSQVTHGLPPTQSPPIQVMDRSGMFDPLRIPSSIFENDKSLTLTPQDWSTASNESLFSIQIGNNSFSREVMLGTELFKSEELTKSRELLMFSPNPPVPMVETDEGSIELEKGRATTGDSDERTEDMTRETSESQSKERSPPAAVSSNAYSISDESSRSFAFPIMKKKDKCARIPNFCCRKKCRWKKCAWPSCYCSNCSCTFCYCKWPSCHLRWPSCSRSNCSWAFCYSWNCSKWCCHSSNILTDGVKSGLAKENAEKQQQQSLASDVTSKSTCCNWFCCCFSPRPSCCRCHWRWHWSWSWSWSWRCCRCCC</sequence>